<feature type="region of interest" description="Disordered" evidence="1">
    <location>
        <begin position="70"/>
        <end position="125"/>
    </location>
</feature>
<gene>
    <name evidence="2" type="ORF">JG688_00010471</name>
</gene>
<evidence type="ECO:0000256" key="1">
    <source>
        <dbReference type="SAM" id="MobiDB-lite"/>
    </source>
</evidence>
<reference evidence="2" key="1">
    <citation type="submission" date="2021-01" db="EMBL/GenBank/DDBJ databases">
        <title>Phytophthora aleatoria, a newly-described species from Pinus radiata is distinct from Phytophthora cactorum isolates based on comparative genomics.</title>
        <authorList>
            <person name="Mcdougal R."/>
            <person name="Panda P."/>
            <person name="Williams N."/>
            <person name="Studholme D.J."/>
        </authorList>
    </citation>
    <scope>NUCLEOTIDE SEQUENCE</scope>
    <source>
        <strain evidence="2">NZFS 4037</strain>
    </source>
</reference>
<feature type="compositionally biased region" description="Low complexity" evidence="1">
    <location>
        <begin position="70"/>
        <end position="80"/>
    </location>
</feature>
<name>A0A8J5IM08_9STRA</name>
<dbReference type="Proteomes" id="UP000709295">
    <property type="component" value="Unassembled WGS sequence"/>
</dbReference>
<feature type="region of interest" description="Disordered" evidence="1">
    <location>
        <begin position="20"/>
        <end position="49"/>
    </location>
</feature>
<organism evidence="2 3">
    <name type="scientific">Phytophthora aleatoria</name>
    <dbReference type="NCBI Taxonomy" id="2496075"/>
    <lineage>
        <taxon>Eukaryota</taxon>
        <taxon>Sar</taxon>
        <taxon>Stramenopiles</taxon>
        <taxon>Oomycota</taxon>
        <taxon>Peronosporomycetes</taxon>
        <taxon>Peronosporales</taxon>
        <taxon>Peronosporaceae</taxon>
        <taxon>Phytophthora</taxon>
    </lineage>
</organism>
<proteinExistence type="predicted"/>
<dbReference type="EMBL" id="JAENGY010000665">
    <property type="protein sequence ID" value="KAG6958556.1"/>
    <property type="molecule type" value="Genomic_DNA"/>
</dbReference>
<evidence type="ECO:0000313" key="3">
    <source>
        <dbReference type="Proteomes" id="UP000709295"/>
    </source>
</evidence>
<protein>
    <submittedName>
        <fullName evidence="2">Uncharacterized protein</fullName>
    </submittedName>
</protein>
<dbReference type="AlphaFoldDB" id="A0A8J5IM08"/>
<keyword evidence="3" id="KW-1185">Reference proteome</keyword>
<comment type="caution">
    <text evidence="2">The sequence shown here is derived from an EMBL/GenBank/DDBJ whole genome shotgun (WGS) entry which is preliminary data.</text>
</comment>
<evidence type="ECO:0000313" key="2">
    <source>
        <dbReference type="EMBL" id="KAG6958556.1"/>
    </source>
</evidence>
<sequence>MLARTRIRCRWLRLLLYPDDHSESESPSTADWPPSATSPRVHPPRPWKSAHTLNVGVDSDFTFSQTSFTSFTSSPFRLSSPPRGKSWVESEASSTCSSPRFGILENDTQKKGPALWPQDVERGPA</sequence>
<accession>A0A8J5IM08</accession>